<evidence type="ECO:0000256" key="9">
    <source>
        <dbReference type="SAM" id="Phobius"/>
    </source>
</evidence>
<evidence type="ECO:0000256" key="3">
    <source>
        <dbReference type="ARBA" id="ARBA00022692"/>
    </source>
</evidence>
<dbReference type="EMBL" id="MU825413">
    <property type="protein sequence ID" value="KAJ7390662.1"/>
    <property type="molecule type" value="Genomic_DNA"/>
</dbReference>
<accession>A0A9W9ZZL4</accession>
<evidence type="ECO:0000259" key="10">
    <source>
        <dbReference type="PROSITE" id="PS50929"/>
    </source>
</evidence>
<evidence type="ECO:0000313" key="12">
    <source>
        <dbReference type="Proteomes" id="UP001163046"/>
    </source>
</evidence>
<reference evidence="11" key="1">
    <citation type="submission" date="2023-01" db="EMBL/GenBank/DDBJ databases">
        <title>Genome assembly of the deep-sea coral Lophelia pertusa.</title>
        <authorList>
            <person name="Herrera S."/>
            <person name="Cordes E."/>
        </authorList>
    </citation>
    <scope>NUCLEOTIDE SEQUENCE</scope>
    <source>
        <strain evidence="11">USNM1676648</strain>
        <tissue evidence="11">Polyp</tissue>
    </source>
</reference>
<feature type="domain" description="ABC transmembrane type-1" evidence="10">
    <location>
        <begin position="13"/>
        <end position="166"/>
    </location>
</feature>
<keyword evidence="6" id="KW-0067">ATP-binding</keyword>
<dbReference type="InterPro" id="IPR036640">
    <property type="entry name" value="ABC1_TM_sf"/>
</dbReference>
<name>A0A9W9ZZL4_9CNID</name>
<proteinExistence type="predicted"/>
<dbReference type="GO" id="GO:0016020">
    <property type="term" value="C:membrane"/>
    <property type="evidence" value="ECO:0007669"/>
    <property type="project" value="InterPro"/>
</dbReference>
<evidence type="ECO:0000256" key="7">
    <source>
        <dbReference type="ARBA" id="ARBA00022989"/>
    </source>
</evidence>
<feature type="transmembrane region" description="Helical" evidence="9">
    <location>
        <begin position="54"/>
        <end position="74"/>
    </location>
</feature>
<organism evidence="11 12">
    <name type="scientific">Desmophyllum pertusum</name>
    <dbReference type="NCBI Taxonomy" id="174260"/>
    <lineage>
        <taxon>Eukaryota</taxon>
        <taxon>Metazoa</taxon>
        <taxon>Cnidaria</taxon>
        <taxon>Anthozoa</taxon>
        <taxon>Hexacorallia</taxon>
        <taxon>Scleractinia</taxon>
        <taxon>Caryophylliina</taxon>
        <taxon>Caryophylliidae</taxon>
        <taxon>Desmophyllum</taxon>
    </lineage>
</organism>
<feature type="transmembrane region" description="Helical" evidence="9">
    <location>
        <begin position="149"/>
        <end position="165"/>
    </location>
</feature>
<evidence type="ECO:0000256" key="5">
    <source>
        <dbReference type="ARBA" id="ARBA00022741"/>
    </source>
</evidence>
<gene>
    <name evidence="11" type="primary">ABCC1_8</name>
    <name evidence="11" type="ORF">OS493_023374</name>
</gene>
<evidence type="ECO:0000256" key="2">
    <source>
        <dbReference type="ARBA" id="ARBA00022448"/>
    </source>
</evidence>
<dbReference type="SUPFAM" id="SSF90123">
    <property type="entry name" value="ABC transporter transmembrane region"/>
    <property type="match status" value="1"/>
</dbReference>
<comment type="caution">
    <text evidence="11">The sequence shown here is derived from an EMBL/GenBank/DDBJ whole genome shotgun (WGS) entry which is preliminary data.</text>
</comment>
<dbReference type="PANTHER" id="PTHR24223">
    <property type="entry name" value="ATP-BINDING CASSETTE SUB-FAMILY C"/>
    <property type="match status" value="1"/>
</dbReference>
<protein>
    <submittedName>
        <fullName evidence="11">Multidrug resistance-associated protein 1</fullName>
    </submittedName>
</protein>
<dbReference type="Gene3D" id="1.20.1560.10">
    <property type="entry name" value="ABC transporter type 1, transmembrane domain"/>
    <property type="match status" value="1"/>
</dbReference>
<dbReference type="GO" id="GO:0012505">
    <property type="term" value="C:endomembrane system"/>
    <property type="evidence" value="ECO:0007669"/>
    <property type="project" value="UniProtKB-SubCell"/>
</dbReference>
<keyword evidence="5" id="KW-0547">Nucleotide-binding</keyword>
<keyword evidence="12" id="KW-1185">Reference proteome</keyword>
<evidence type="ECO:0000313" key="11">
    <source>
        <dbReference type="EMBL" id="KAJ7390662.1"/>
    </source>
</evidence>
<dbReference type="PROSITE" id="PS50929">
    <property type="entry name" value="ABC_TM1F"/>
    <property type="match status" value="1"/>
</dbReference>
<keyword evidence="4" id="KW-0677">Repeat</keyword>
<dbReference type="PANTHER" id="PTHR24223:SF443">
    <property type="entry name" value="MULTIDRUG-RESISTANCE LIKE PROTEIN 1, ISOFORM I"/>
    <property type="match status" value="1"/>
</dbReference>
<dbReference type="Pfam" id="PF00664">
    <property type="entry name" value="ABC_membrane"/>
    <property type="match status" value="1"/>
</dbReference>
<dbReference type="InterPro" id="IPR011527">
    <property type="entry name" value="ABC1_TM_dom"/>
</dbReference>
<feature type="transmembrane region" description="Helical" evidence="9">
    <location>
        <begin position="7"/>
        <end position="34"/>
    </location>
</feature>
<dbReference type="Proteomes" id="UP001163046">
    <property type="component" value="Unassembled WGS sequence"/>
</dbReference>
<dbReference type="InterPro" id="IPR050173">
    <property type="entry name" value="ABC_transporter_C-like"/>
</dbReference>
<evidence type="ECO:0000256" key="8">
    <source>
        <dbReference type="ARBA" id="ARBA00023136"/>
    </source>
</evidence>
<sequence>MAYACSLGIICSLLILFCGLGAESLIIVSCIWLAKWSSTNVTTSQQRDTFLGLYGVLGLGQVLLISAMSLILAYSSMKAARNLHQGLLVNIMHLPMQFFETTHIGRIVNRFSRDVNSVDDKIPRSLSMFIRTFLSTLGTIFVISYSTPLFLTCVFASGVFFTYLFREHLYQHPVS</sequence>
<dbReference type="GO" id="GO:0005524">
    <property type="term" value="F:ATP binding"/>
    <property type="evidence" value="ECO:0007669"/>
    <property type="project" value="UniProtKB-KW"/>
</dbReference>
<keyword evidence="2" id="KW-0813">Transport</keyword>
<keyword evidence="3 9" id="KW-0812">Transmembrane</keyword>
<evidence type="ECO:0000256" key="1">
    <source>
        <dbReference type="ARBA" id="ARBA00004127"/>
    </source>
</evidence>
<evidence type="ECO:0000256" key="6">
    <source>
        <dbReference type="ARBA" id="ARBA00022840"/>
    </source>
</evidence>
<dbReference type="GO" id="GO:0140359">
    <property type="term" value="F:ABC-type transporter activity"/>
    <property type="evidence" value="ECO:0007669"/>
    <property type="project" value="InterPro"/>
</dbReference>
<dbReference type="AlphaFoldDB" id="A0A9W9ZZL4"/>
<evidence type="ECO:0000256" key="4">
    <source>
        <dbReference type="ARBA" id="ARBA00022737"/>
    </source>
</evidence>
<comment type="subcellular location">
    <subcellularLocation>
        <location evidence="1">Endomembrane system</location>
        <topology evidence="1">Multi-pass membrane protein</topology>
    </subcellularLocation>
</comment>
<keyword evidence="7 9" id="KW-1133">Transmembrane helix</keyword>
<dbReference type="OrthoDB" id="6282333at2759"/>
<keyword evidence="8 9" id="KW-0472">Membrane</keyword>